<protein>
    <submittedName>
        <fullName evidence="3">Glycosyl transferase family group 2-domain-containing protein</fullName>
    </submittedName>
</protein>
<feature type="transmembrane region" description="Helical" evidence="1">
    <location>
        <begin position="467"/>
        <end position="490"/>
    </location>
</feature>
<dbReference type="GO" id="GO:0016740">
    <property type="term" value="F:transferase activity"/>
    <property type="evidence" value="ECO:0007669"/>
    <property type="project" value="UniProtKB-KW"/>
</dbReference>
<dbReference type="EMBL" id="JAGPNK010000014">
    <property type="protein sequence ID" value="KAH7309100.1"/>
    <property type="molecule type" value="Genomic_DNA"/>
</dbReference>
<evidence type="ECO:0000259" key="2">
    <source>
        <dbReference type="Pfam" id="PF13632"/>
    </source>
</evidence>
<dbReference type="OrthoDB" id="5819478at2759"/>
<sequence length="568" mass="63586">MIFSNLWRWLAQRSPGIVLIATVWFSYSAISREAHLRAFITEDGTAEYLEWEPDAWTVPFVYYCLSVSFLLPILCVRACWSVRDLTLRLRAVESDRLTVVGDADLRCPEVIHAIIVPNYSEDIEVLRETLEVLAAHPQARDSYRICLAMEQREDGGKKKASTLVEEFHDKFSSIQYTLHPADIAGDAAGKGSNVAWAASRLSEAYAHVDRKNVVITVIDADSHLLAPYFTQLTKMHIEAGEKASCNFYAAPIIFDRNSQQVNAIVRIADIFWGAYGISGLYSGSTISPPTSVYSLPLELVDLAGGWDPGSEAIGEDLHMYLKCFFALNGRLIPKTILSAVSQTDVPGLHARYKQALRHMWGALDCGYILRKSATMWMNRKRSCARSRPLHLALDLDAFDVDEIESGKIPNIKTWPLERPNWYRTLGIGYRLFEGHVLPLQGILVAVSTVILAPRLALNPQTEPLTHLLAICTSLRHLGLGMTIVYLYLYGKFFRLCASRRSEAMDKAGLSTGMHFSKRTFWISIVDFLASPVVLPLFAILPGVQAQVSHFWTSDLAYKVSDKAVRGKK</sequence>
<reference evidence="3" key="1">
    <citation type="journal article" date="2021" name="Nat. Commun.">
        <title>Genetic determinants of endophytism in the Arabidopsis root mycobiome.</title>
        <authorList>
            <person name="Mesny F."/>
            <person name="Miyauchi S."/>
            <person name="Thiergart T."/>
            <person name="Pickel B."/>
            <person name="Atanasova L."/>
            <person name="Karlsson M."/>
            <person name="Huettel B."/>
            <person name="Barry K.W."/>
            <person name="Haridas S."/>
            <person name="Chen C."/>
            <person name="Bauer D."/>
            <person name="Andreopoulos W."/>
            <person name="Pangilinan J."/>
            <person name="LaButti K."/>
            <person name="Riley R."/>
            <person name="Lipzen A."/>
            <person name="Clum A."/>
            <person name="Drula E."/>
            <person name="Henrissat B."/>
            <person name="Kohler A."/>
            <person name="Grigoriev I.V."/>
            <person name="Martin F.M."/>
            <person name="Hacquard S."/>
        </authorList>
    </citation>
    <scope>NUCLEOTIDE SEQUENCE</scope>
    <source>
        <strain evidence="3">MPI-CAGE-CH-0235</strain>
    </source>
</reference>
<evidence type="ECO:0000313" key="3">
    <source>
        <dbReference type="EMBL" id="KAH7309100.1"/>
    </source>
</evidence>
<organism evidence="3 4">
    <name type="scientific">Stachybotrys elegans</name>
    <dbReference type="NCBI Taxonomy" id="80388"/>
    <lineage>
        <taxon>Eukaryota</taxon>
        <taxon>Fungi</taxon>
        <taxon>Dikarya</taxon>
        <taxon>Ascomycota</taxon>
        <taxon>Pezizomycotina</taxon>
        <taxon>Sordariomycetes</taxon>
        <taxon>Hypocreomycetidae</taxon>
        <taxon>Hypocreales</taxon>
        <taxon>Stachybotryaceae</taxon>
        <taxon>Stachybotrys</taxon>
    </lineage>
</organism>
<dbReference type="Gene3D" id="3.90.550.10">
    <property type="entry name" value="Spore Coat Polysaccharide Biosynthesis Protein SpsA, Chain A"/>
    <property type="match status" value="1"/>
</dbReference>
<feature type="transmembrane region" description="Helical" evidence="1">
    <location>
        <begin position="520"/>
        <end position="540"/>
    </location>
</feature>
<keyword evidence="3" id="KW-0808">Transferase</keyword>
<comment type="caution">
    <text evidence="3">The sequence shown here is derived from an EMBL/GenBank/DDBJ whole genome shotgun (WGS) entry which is preliminary data.</text>
</comment>
<dbReference type="Pfam" id="PF13632">
    <property type="entry name" value="Glyco_trans_2_3"/>
    <property type="match status" value="1"/>
</dbReference>
<gene>
    <name evidence="3" type="ORF">B0I35DRAFT_360178</name>
</gene>
<dbReference type="SUPFAM" id="SSF53448">
    <property type="entry name" value="Nucleotide-diphospho-sugar transferases"/>
    <property type="match status" value="1"/>
</dbReference>
<dbReference type="AlphaFoldDB" id="A0A8K0WM76"/>
<feature type="transmembrane region" description="Helical" evidence="1">
    <location>
        <begin position="60"/>
        <end position="80"/>
    </location>
</feature>
<evidence type="ECO:0000256" key="1">
    <source>
        <dbReference type="SAM" id="Phobius"/>
    </source>
</evidence>
<evidence type="ECO:0000313" key="4">
    <source>
        <dbReference type="Proteomes" id="UP000813444"/>
    </source>
</evidence>
<feature type="transmembrane region" description="Helical" evidence="1">
    <location>
        <begin position="436"/>
        <end position="455"/>
    </location>
</feature>
<dbReference type="PANTHER" id="PTHR36851:SF1">
    <property type="entry name" value="GLYCO_TRANS_2-LIKE DOMAIN-CONTAINING PROTEIN"/>
    <property type="match status" value="1"/>
</dbReference>
<dbReference type="Proteomes" id="UP000813444">
    <property type="component" value="Unassembled WGS sequence"/>
</dbReference>
<keyword evidence="1" id="KW-1133">Transmembrane helix</keyword>
<keyword evidence="1" id="KW-0472">Membrane</keyword>
<name>A0A8K0WM76_9HYPO</name>
<dbReference type="InterPro" id="IPR001173">
    <property type="entry name" value="Glyco_trans_2-like"/>
</dbReference>
<keyword evidence="1" id="KW-0812">Transmembrane</keyword>
<dbReference type="InterPro" id="IPR029044">
    <property type="entry name" value="Nucleotide-diphossugar_trans"/>
</dbReference>
<proteinExistence type="predicted"/>
<keyword evidence="4" id="KW-1185">Reference proteome</keyword>
<dbReference type="PANTHER" id="PTHR36851">
    <property type="entry name" value="UNNAMED PRODUCT"/>
    <property type="match status" value="1"/>
</dbReference>
<feature type="domain" description="Glycosyltransferase 2-like" evidence="2">
    <location>
        <begin position="214"/>
        <end position="375"/>
    </location>
</feature>
<accession>A0A8K0WM76</accession>